<reference evidence="3 5" key="2">
    <citation type="submission" date="2021-03" db="EMBL/GenBank/DDBJ databases">
        <title>Human Oral Microbial Genomes.</title>
        <authorList>
            <person name="Johnston C.D."/>
            <person name="Chen T."/>
            <person name="Dewhirst F.E."/>
        </authorList>
    </citation>
    <scope>NUCLEOTIDE SEQUENCE [LARGE SCALE GENOMIC DNA]</scope>
    <source>
        <strain evidence="3 5">W1435</strain>
    </source>
</reference>
<sequence length="141" mass="15821">MKENKASIGKIISLPKIVDPRGNLSVAEGMKDIPFNVSRVYWTYDVPSGAFRGGHSHKHCREFIIAVSGSFTVTLDDGIHKQSFLLNHPYQGLLVDTDTWRTLDDFSSGAVCLVLAESPFDESDYIRDYNEYLNYKASKGK</sequence>
<dbReference type="OrthoDB" id="9795513at2"/>
<dbReference type="Gene3D" id="2.60.120.10">
    <property type="entry name" value="Jelly Rolls"/>
    <property type="match status" value="1"/>
</dbReference>
<dbReference type="STRING" id="1236517.ADJ77_08440"/>
<evidence type="ECO:0000259" key="1">
    <source>
        <dbReference type="Pfam" id="PF05523"/>
    </source>
</evidence>
<dbReference type="eggNOG" id="COG0662">
    <property type="taxonomic scope" value="Bacteria"/>
</dbReference>
<dbReference type="InterPro" id="IPR014710">
    <property type="entry name" value="RmlC-like_jellyroll"/>
</dbReference>
<dbReference type="EMBL" id="CP012075">
    <property type="protein sequence ID" value="AKU69880.1"/>
    <property type="molecule type" value="Genomic_DNA"/>
</dbReference>
<dbReference type="KEGG" id="pfus:ADJ77_08440"/>
<protein>
    <submittedName>
        <fullName evidence="3">WxcM-like domain-containing protein</fullName>
    </submittedName>
</protein>
<gene>
    <name evidence="2" type="ORF">ADJ77_08440</name>
    <name evidence="3" type="ORF">J5A51_04285</name>
</gene>
<proteinExistence type="predicted"/>
<dbReference type="Pfam" id="PF05523">
    <property type="entry name" value="FdtA"/>
    <property type="match status" value="1"/>
</dbReference>
<dbReference type="InterPro" id="IPR008894">
    <property type="entry name" value="QdtA_cupin_dom"/>
</dbReference>
<feature type="domain" description="Sugar 3,4-ketoisomerase QdtA cupin" evidence="1">
    <location>
        <begin position="10"/>
        <end position="136"/>
    </location>
</feature>
<dbReference type="AlphaFoldDB" id="A0A0K1NLF4"/>
<dbReference type="Proteomes" id="UP000682005">
    <property type="component" value="Chromosome 2"/>
</dbReference>
<dbReference type="SUPFAM" id="SSF51182">
    <property type="entry name" value="RmlC-like cupins"/>
    <property type="match status" value="1"/>
</dbReference>
<evidence type="ECO:0000313" key="4">
    <source>
        <dbReference type="Proteomes" id="UP000060345"/>
    </source>
</evidence>
<evidence type="ECO:0000313" key="2">
    <source>
        <dbReference type="EMBL" id="AKU69880.1"/>
    </source>
</evidence>
<evidence type="ECO:0000313" key="3">
    <source>
        <dbReference type="EMBL" id="QUB85496.1"/>
    </source>
</evidence>
<organism evidence="2 4">
    <name type="scientific">Prevotella fusca JCM 17724</name>
    <dbReference type="NCBI Taxonomy" id="1236517"/>
    <lineage>
        <taxon>Bacteria</taxon>
        <taxon>Pseudomonadati</taxon>
        <taxon>Bacteroidota</taxon>
        <taxon>Bacteroidia</taxon>
        <taxon>Bacteroidales</taxon>
        <taxon>Prevotellaceae</taxon>
        <taxon>Prevotella</taxon>
    </lineage>
</organism>
<dbReference type="RefSeq" id="WP_025078974.1">
    <property type="nucleotide sequence ID" value="NZ_BAKO01000034.1"/>
</dbReference>
<dbReference type="InterPro" id="IPR011051">
    <property type="entry name" value="RmlC_Cupin_sf"/>
</dbReference>
<reference evidence="2 4" key="1">
    <citation type="submission" date="2015-07" db="EMBL/GenBank/DDBJ databases">
        <authorList>
            <person name="Noorani M."/>
        </authorList>
    </citation>
    <scope>NUCLEOTIDE SEQUENCE [LARGE SCALE GENOMIC DNA]</scope>
    <source>
        <strain evidence="2 4">W1435</strain>
    </source>
</reference>
<accession>A0A0K1NLF4</accession>
<evidence type="ECO:0000313" key="5">
    <source>
        <dbReference type="Proteomes" id="UP000682005"/>
    </source>
</evidence>
<keyword evidence="5" id="KW-1185">Reference proteome</keyword>
<dbReference type="Proteomes" id="UP000060345">
    <property type="component" value="Chromosome 2"/>
</dbReference>
<dbReference type="EMBL" id="CP072369">
    <property type="protein sequence ID" value="QUB85496.1"/>
    <property type="molecule type" value="Genomic_DNA"/>
</dbReference>
<name>A0A0K1NLF4_9BACT</name>
<dbReference type="CDD" id="cd20292">
    <property type="entry name" value="cupin_QdtA-like"/>
    <property type="match status" value="1"/>
</dbReference>